<protein>
    <submittedName>
        <fullName evidence="2">Uncharacterized protein</fullName>
    </submittedName>
</protein>
<feature type="region of interest" description="Disordered" evidence="1">
    <location>
        <begin position="796"/>
        <end position="875"/>
    </location>
</feature>
<feature type="compositionally biased region" description="Polar residues" evidence="1">
    <location>
        <begin position="36"/>
        <end position="71"/>
    </location>
</feature>
<accession>A0A8H5BYG5</accession>
<feature type="region of interest" description="Disordered" evidence="1">
    <location>
        <begin position="315"/>
        <end position="398"/>
    </location>
</feature>
<feature type="compositionally biased region" description="Low complexity" evidence="1">
    <location>
        <begin position="81"/>
        <end position="91"/>
    </location>
</feature>
<feature type="region of interest" description="Disordered" evidence="1">
    <location>
        <begin position="18"/>
        <end position="120"/>
    </location>
</feature>
<comment type="caution">
    <text evidence="2">The sequence shown here is derived from an EMBL/GenBank/DDBJ whole genome shotgun (WGS) entry which is preliminary data.</text>
</comment>
<feature type="compositionally biased region" description="Polar residues" evidence="1">
    <location>
        <begin position="335"/>
        <end position="352"/>
    </location>
</feature>
<proteinExistence type="predicted"/>
<feature type="region of interest" description="Disordered" evidence="1">
    <location>
        <begin position="416"/>
        <end position="482"/>
    </location>
</feature>
<gene>
    <name evidence="2" type="ORF">D9611_007658</name>
</gene>
<feature type="compositionally biased region" description="Low complexity" evidence="1">
    <location>
        <begin position="639"/>
        <end position="653"/>
    </location>
</feature>
<sequence length="1000" mass="107654">MKSPMRSPLKRLSNAFAFVHDSGSRRQRQDAREKSSNSINNLLAYYESTSAGAPPSQRATSTDSSVSASRPTRQRALSVGSTSSSDYSEASDSVDEPFSDLDGSVTSAAKRRSNIPSLGGSDRRRLAIVQMETLQEAMASDTNSSASSIRSRRGLSTQLAGLALVAPPDASSKTYTHLTPPTSTTARPRKEDIYRLGQGEQSPRSEKVSSRDIGTDDTETDNKNRHRVPPTNKHIPRTHSLLSPATRPLEPTPKPSPYETQRAMLSPVSMLDRHNSSAQTSGFPTPLITPEIGASKEIHVPVAAPVVVNLASKDAVQPRRTTSAQRSPVDPASHVDTSATPSTAFDPIQTSGFVHYQPGLHATAGPLPPPPRLFDINLRTPPPPRPPRLHSPAPPKMKSDLEAMKQSLQLPPSVTAKLAKTSPPPPDNIKASTVPSKHEEEVSGGEVASATLQSPLSSHRREGAFPSSPLVRSPDSLPRSTPSLRSAQIELEVNEAGRLSPIDDNDVPDVTIEEEAAEAAEDSACAAPAAEQGQASREEDSLKASTSTTSSSYSRKSRGSMKGDRSSWISAGSLGLERTRTPSPQSNYGRHGISLEDTGISPKGLSRSLSLSPRSSNNAPSPPPKSFRNSLTTGLKRFSTLSAKSARRSSSSTHETNESLRTPSPPGTTHTKDVHRKIVDHNPPAMFCHEVYQQRTTAERCAIYVAKINELYIYDCGLSDWVIEMKYRTSNPPPRGPSAQAFVPKPRMTSRSSMISEATFPRRPDAVTATDLSAQSPSFGDASPISVPVSLPYQSLANQQRQQSIRSTSSAASGTPPSSVRSLVSSSTSHSSRPGFFASLGRKASLNTTSRRERHGPGLTLAHSNGNRAVLSKSPPLKQEISKPILISSNHSAPSGPRALTSSMRVQRSQTLMTPVYPNLEREGLIGRRPSLFNIPSQQDVSAAYIPPDSEFEAQVNKLHNLIPNADRLVLAGYLRRAGQDVLAIGQYLEDEKNGTLKYF</sequence>
<feature type="compositionally biased region" description="Low complexity" evidence="1">
    <location>
        <begin position="543"/>
        <end position="554"/>
    </location>
</feature>
<feature type="compositionally biased region" description="Low complexity" evidence="1">
    <location>
        <begin position="601"/>
        <end position="619"/>
    </location>
</feature>
<evidence type="ECO:0000256" key="1">
    <source>
        <dbReference type="SAM" id="MobiDB-lite"/>
    </source>
</evidence>
<dbReference type="Proteomes" id="UP000541558">
    <property type="component" value="Unassembled WGS sequence"/>
</dbReference>
<dbReference type="OrthoDB" id="2413468at2759"/>
<name>A0A8H5BYG5_9AGAR</name>
<dbReference type="AlphaFoldDB" id="A0A8H5BYG5"/>
<feature type="compositionally biased region" description="Low complexity" evidence="1">
    <location>
        <begin position="799"/>
        <end position="833"/>
    </location>
</feature>
<feature type="compositionally biased region" description="Low complexity" evidence="1">
    <location>
        <begin position="522"/>
        <end position="535"/>
    </location>
</feature>
<feature type="compositionally biased region" description="Basic and acidic residues" evidence="1">
    <location>
        <begin position="203"/>
        <end position="214"/>
    </location>
</feature>
<dbReference type="EMBL" id="JAACJK010000113">
    <property type="protein sequence ID" value="KAF5331653.1"/>
    <property type="molecule type" value="Genomic_DNA"/>
</dbReference>
<feature type="region of interest" description="Disordered" evidence="1">
    <location>
        <begin position="516"/>
        <end position="672"/>
    </location>
</feature>
<feature type="region of interest" description="Disordered" evidence="1">
    <location>
        <begin position="731"/>
        <end position="763"/>
    </location>
</feature>
<evidence type="ECO:0000313" key="2">
    <source>
        <dbReference type="EMBL" id="KAF5331653.1"/>
    </source>
</evidence>
<organism evidence="2 3">
    <name type="scientific">Ephemerocybe angulata</name>
    <dbReference type="NCBI Taxonomy" id="980116"/>
    <lineage>
        <taxon>Eukaryota</taxon>
        <taxon>Fungi</taxon>
        <taxon>Dikarya</taxon>
        <taxon>Basidiomycota</taxon>
        <taxon>Agaricomycotina</taxon>
        <taxon>Agaricomycetes</taxon>
        <taxon>Agaricomycetidae</taxon>
        <taxon>Agaricales</taxon>
        <taxon>Agaricineae</taxon>
        <taxon>Psathyrellaceae</taxon>
        <taxon>Ephemerocybe</taxon>
    </lineage>
</organism>
<feature type="compositionally biased region" description="Basic and acidic residues" evidence="1">
    <location>
        <begin position="22"/>
        <end position="35"/>
    </location>
</feature>
<feature type="region of interest" description="Disordered" evidence="1">
    <location>
        <begin position="170"/>
        <end position="260"/>
    </location>
</feature>
<keyword evidence="3" id="KW-1185">Reference proteome</keyword>
<reference evidence="2 3" key="1">
    <citation type="journal article" date="2020" name="ISME J.">
        <title>Uncovering the hidden diversity of litter-decomposition mechanisms in mushroom-forming fungi.</title>
        <authorList>
            <person name="Floudas D."/>
            <person name="Bentzer J."/>
            <person name="Ahren D."/>
            <person name="Johansson T."/>
            <person name="Persson P."/>
            <person name="Tunlid A."/>
        </authorList>
    </citation>
    <scope>NUCLEOTIDE SEQUENCE [LARGE SCALE GENOMIC DNA]</scope>
    <source>
        <strain evidence="2 3">CBS 175.51</strain>
    </source>
</reference>
<feature type="compositionally biased region" description="Low complexity" evidence="1">
    <location>
        <begin position="174"/>
        <end position="185"/>
    </location>
</feature>
<evidence type="ECO:0000313" key="3">
    <source>
        <dbReference type="Proteomes" id="UP000541558"/>
    </source>
</evidence>